<evidence type="ECO:0000313" key="1">
    <source>
        <dbReference type="EMBL" id="MDR7356290.1"/>
    </source>
</evidence>
<proteinExistence type="predicted"/>
<accession>A0ABU2BCF2</accession>
<dbReference type="EMBL" id="JAVDYF010000001">
    <property type="protein sequence ID" value="MDR7356290.1"/>
    <property type="molecule type" value="Genomic_DNA"/>
</dbReference>
<organism evidence="1 2">
    <name type="scientific">Corynebacterium felinum</name>
    <dbReference type="NCBI Taxonomy" id="131318"/>
    <lineage>
        <taxon>Bacteria</taxon>
        <taxon>Bacillati</taxon>
        <taxon>Actinomycetota</taxon>
        <taxon>Actinomycetes</taxon>
        <taxon>Mycobacteriales</taxon>
        <taxon>Corynebacteriaceae</taxon>
        <taxon>Corynebacterium</taxon>
    </lineage>
</organism>
<name>A0ABU2BCF2_9CORY</name>
<comment type="caution">
    <text evidence="1">The sequence shown here is derived from an EMBL/GenBank/DDBJ whole genome shotgun (WGS) entry which is preliminary data.</text>
</comment>
<sequence>MSQPSAYTTGLNLYATGHAGVAPTLVECGGSPPLVLAMGMSSQFRSTLSRAVSQLYPRVTVVI</sequence>
<gene>
    <name evidence="1" type="ORF">J2S37_002828</name>
</gene>
<protein>
    <submittedName>
        <fullName evidence="1">Uncharacterized protein</fullName>
    </submittedName>
</protein>
<dbReference type="Proteomes" id="UP001183619">
    <property type="component" value="Unassembled WGS sequence"/>
</dbReference>
<reference evidence="1 2" key="1">
    <citation type="submission" date="2023-07" db="EMBL/GenBank/DDBJ databases">
        <title>Sequencing the genomes of 1000 actinobacteria strains.</title>
        <authorList>
            <person name="Klenk H.-P."/>
        </authorList>
    </citation>
    <scope>NUCLEOTIDE SEQUENCE [LARGE SCALE GENOMIC DNA]</scope>
    <source>
        <strain evidence="1 2">DSM 44508</strain>
    </source>
</reference>
<keyword evidence="2" id="KW-1185">Reference proteome</keyword>
<evidence type="ECO:0000313" key="2">
    <source>
        <dbReference type="Proteomes" id="UP001183619"/>
    </source>
</evidence>